<dbReference type="InterPro" id="IPR043128">
    <property type="entry name" value="Rev_trsase/Diguanyl_cyclase"/>
</dbReference>
<reference evidence="5 6" key="1">
    <citation type="journal article" date="2021" name="Nat. Plants">
        <title>The Taxus genome provides insights into paclitaxel biosynthesis.</title>
        <authorList>
            <person name="Xiong X."/>
            <person name="Gou J."/>
            <person name="Liao Q."/>
            <person name="Li Y."/>
            <person name="Zhou Q."/>
            <person name="Bi G."/>
            <person name="Li C."/>
            <person name="Du R."/>
            <person name="Wang X."/>
            <person name="Sun T."/>
            <person name="Guo L."/>
            <person name="Liang H."/>
            <person name="Lu P."/>
            <person name="Wu Y."/>
            <person name="Zhang Z."/>
            <person name="Ro D.K."/>
            <person name="Shang Y."/>
            <person name="Huang S."/>
            <person name="Yan J."/>
        </authorList>
    </citation>
    <scope>NUCLEOTIDE SEQUENCE [LARGE SCALE GENOMIC DNA]</scope>
    <source>
        <strain evidence="5">Ta-2019</strain>
    </source>
</reference>
<dbReference type="EMBL" id="JAHRHJ020000011">
    <property type="protein sequence ID" value="KAH9296648.1"/>
    <property type="molecule type" value="Genomic_DNA"/>
</dbReference>
<name>A0AA38FBM8_TAXCH</name>
<organism evidence="5 6">
    <name type="scientific">Taxus chinensis</name>
    <name type="common">Chinese yew</name>
    <name type="synonym">Taxus wallichiana var. chinensis</name>
    <dbReference type="NCBI Taxonomy" id="29808"/>
    <lineage>
        <taxon>Eukaryota</taxon>
        <taxon>Viridiplantae</taxon>
        <taxon>Streptophyta</taxon>
        <taxon>Embryophyta</taxon>
        <taxon>Tracheophyta</taxon>
        <taxon>Spermatophyta</taxon>
        <taxon>Pinopsida</taxon>
        <taxon>Pinidae</taxon>
        <taxon>Conifers II</taxon>
        <taxon>Cupressales</taxon>
        <taxon>Taxaceae</taxon>
        <taxon>Taxus</taxon>
    </lineage>
</organism>
<sequence length="793" mass="90875">MICSSATRIGCGTSLEYFEGFGIKSIPRKENQVADRLAAVGAAFDIVESIQQDKVQPNIHVIVRPSVPDNNVSWQVFENDQQIIHFLQEEAEFSAKNQENWNSSMERESKHSGQERRFSIHLVEENKPLQIGKMTTEQERYEFIQLCQEFPDVFAWSYEDLKGFNPNLAQHTIELDPNTKPVRQKQRPVNPHMEPLMRKELNKLIESRIIFPIKHSSWVANLVPVRKKSGEIRLCVDFRDLNRASLKDHYPLPSMEQILQVVAGSERFSLLDGYSGYNQIMVKEEDQFKTAFTTKWGTYAYRKMPFGLSNAGATFQRAMDMAFKGLINNMVLIYLDDITVFSKNAADHLSHLRQVFQREGQSHKSTVIAKPQEGPSKFLGKNKLVRRFVPDFAALVKPITKMLKKSMAFKWTTEGKESFEAIKEAISQAPTLINPDFSKDFILYAFGGNDTISAILVQQNKDNDEQPIAFFSQSLDDYEVRYSFIEKHVLAVIRSLKKFKHLVSNNKVQLLVSHAGLKDFLLNKDLNEKRVGWITRVMEYDIEIKVTKLVRGKGLCEQLILGKQKEVCNEEEAVLTVQDSHEQGGTQEENNDVPTPCWTQGIMHFLSTGPCPPEMKKTQRRYFRLQDVPYAIVDGVLFKKDVNGVLLRCISTNQIHRVLEEFHGGPAGGHFAPRVTALKIMKAGYYWPKIFNDCYAWIKTCKNCAFFTGKERLAALPLHPISVDQPFMQWGLDFIGVINPNSSQGHKWILTATDYFTKWTEAVALKETNESSILDFYEGIVNQIWHTCYNNLK</sequence>
<dbReference type="PANTHER" id="PTHR37984">
    <property type="entry name" value="PROTEIN CBG26694"/>
    <property type="match status" value="1"/>
</dbReference>
<evidence type="ECO:0000313" key="5">
    <source>
        <dbReference type="EMBL" id="KAH9296648.1"/>
    </source>
</evidence>
<comment type="caution">
    <text evidence="5">The sequence shown here is derived from an EMBL/GenBank/DDBJ whole genome shotgun (WGS) entry which is preliminary data.</text>
</comment>
<dbReference type="InterPro" id="IPR000477">
    <property type="entry name" value="RT_dom"/>
</dbReference>
<dbReference type="Gene3D" id="1.10.340.70">
    <property type="match status" value="1"/>
</dbReference>
<dbReference type="SUPFAM" id="SSF56672">
    <property type="entry name" value="DNA/RNA polymerases"/>
    <property type="match status" value="1"/>
</dbReference>
<dbReference type="Pfam" id="PF00078">
    <property type="entry name" value="RVT_1"/>
    <property type="match status" value="1"/>
</dbReference>
<dbReference type="GO" id="GO:0003824">
    <property type="term" value="F:catalytic activity"/>
    <property type="evidence" value="ECO:0007669"/>
    <property type="project" value="UniProtKB-KW"/>
</dbReference>
<dbReference type="InterPro" id="IPR036397">
    <property type="entry name" value="RNaseH_sf"/>
</dbReference>
<feature type="domain" description="Reverse transcriptase" evidence="2">
    <location>
        <begin position="225"/>
        <end position="359"/>
    </location>
</feature>
<dbReference type="PANTHER" id="PTHR37984:SF5">
    <property type="entry name" value="PROTEIN NYNRIN-LIKE"/>
    <property type="match status" value="1"/>
</dbReference>
<evidence type="ECO:0000259" key="4">
    <source>
        <dbReference type="Pfam" id="PF17921"/>
    </source>
</evidence>
<dbReference type="InterPro" id="IPR050951">
    <property type="entry name" value="Retrovirus_Pol_polyprotein"/>
</dbReference>
<dbReference type="Proteomes" id="UP000824469">
    <property type="component" value="Unassembled WGS sequence"/>
</dbReference>
<accession>A0AA38FBM8</accession>
<dbReference type="InterPro" id="IPR041588">
    <property type="entry name" value="Integrase_H2C2"/>
</dbReference>
<dbReference type="SUPFAM" id="SSF53098">
    <property type="entry name" value="Ribonuclease H-like"/>
    <property type="match status" value="1"/>
</dbReference>
<dbReference type="Gene3D" id="3.30.420.10">
    <property type="entry name" value="Ribonuclease H-like superfamily/Ribonuclease H"/>
    <property type="match status" value="1"/>
</dbReference>
<dbReference type="InterPro" id="IPR043502">
    <property type="entry name" value="DNA/RNA_pol_sf"/>
</dbReference>
<feature type="domain" description="Reverse transcriptase/retrotransposon-derived protein RNase H-like" evidence="3">
    <location>
        <begin position="411"/>
        <end position="509"/>
    </location>
</feature>
<feature type="domain" description="Integrase zinc-binding" evidence="4">
    <location>
        <begin position="652"/>
        <end position="705"/>
    </location>
</feature>
<evidence type="ECO:0000313" key="6">
    <source>
        <dbReference type="Proteomes" id="UP000824469"/>
    </source>
</evidence>
<evidence type="ECO:0000259" key="3">
    <source>
        <dbReference type="Pfam" id="PF17919"/>
    </source>
</evidence>
<dbReference type="CDD" id="cd01647">
    <property type="entry name" value="RT_LTR"/>
    <property type="match status" value="1"/>
</dbReference>
<protein>
    <submittedName>
        <fullName evidence="5">Uncharacterized protein</fullName>
    </submittedName>
</protein>
<dbReference type="AlphaFoldDB" id="A0AA38FBM8"/>
<keyword evidence="6" id="KW-1185">Reference proteome</keyword>
<keyword evidence="1" id="KW-0511">Multifunctional enzyme</keyword>
<evidence type="ECO:0000259" key="2">
    <source>
        <dbReference type="Pfam" id="PF00078"/>
    </source>
</evidence>
<proteinExistence type="predicted"/>
<dbReference type="Gene3D" id="3.10.10.10">
    <property type="entry name" value="HIV Type 1 Reverse Transcriptase, subunit A, domain 1"/>
    <property type="match status" value="1"/>
</dbReference>
<dbReference type="GO" id="GO:0003676">
    <property type="term" value="F:nucleic acid binding"/>
    <property type="evidence" value="ECO:0007669"/>
    <property type="project" value="InterPro"/>
</dbReference>
<dbReference type="Gene3D" id="3.10.20.370">
    <property type="match status" value="1"/>
</dbReference>
<dbReference type="InterPro" id="IPR041577">
    <property type="entry name" value="RT_RNaseH_2"/>
</dbReference>
<evidence type="ECO:0000256" key="1">
    <source>
        <dbReference type="ARBA" id="ARBA00023268"/>
    </source>
</evidence>
<gene>
    <name evidence="5" type="ORF">KI387_044228</name>
</gene>
<dbReference type="Gene3D" id="3.30.70.270">
    <property type="match status" value="2"/>
</dbReference>
<dbReference type="Pfam" id="PF17921">
    <property type="entry name" value="Integrase_H2C2"/>
    <property type="match status" value="1"/>
</dbReference>
<dbReference type="Pfam" id="PF17919">
    <property type="entry name" value="RT_RNaseH_2"/>
    <property type="match status" value="1"/>
</dbReference>
<dbReference type="InterPro" id="IPR012337">
    <property type="entry name" value="RNaseH-like_sf"/>
</dbReference>